<protein>
    <recommendedName>
        <fullName evidence="2">vWA-MoxR associated protein C-terminal domain-containing protein</fullName>
    </recommendedName>
</protein>
<dbReference type="Pfam" id="PF13365">
    <property type="entry name" value="Trypsin_2"/>
    <property type="match status" value="1"/>
</dbReference>
<sequence>MRHQVSPAGADEPLNRAFVSVRGPAGPVGAAVLITPRLVLTCAHVVNSARGRDRFDPSPPSRAETFTLRMPHVDRERTLVGRVVPAMWRPPRARPEPDCPLPPAAGALPYYGDLAVLELDEEAPPGAEPAPFLPHRDGNEVVAQWASGHALPTLRAMPRASGHPWIALDVLGGTVADGFSGGPLWDRDRQAVVGLVVAAHDTAGRPAPPDPAGGRPGPPPAMYAIGLSSVESELPDLPPVTVPAAGRGRQQLLDVLERLLPTRQDVRDCEERLAAQLDRRTAGPAADVERLAGLALGVRRGVPELLDIVHEHLAERRLGGAAESADWQHVLRVARVVSPREWLSVKRRRGLTALLPHCRATEPATLLRTVLPYADTSVPVDLVDATHILEGYDPAPGQPIPPLLQGVVLIGVHERAAGGEYADDLDAWVRRAAPRLGVPAAAVDQFRADAAAAHTATASAARRAAAAPPRVQVELLPAPPGHLFTFQIWVWSGDGRHEVVLTQDTEVTSHRVVEAIRQVLRTEVREHPETALLEFFVSPAWLRLDVDTWEFVGDADDGGFYPGITRRVVLRSSERTRDTYASWKRRSSALPTSPRLLLDERCTDPAVARARLEVSPEAGIVVVSCDRRQQGRVLRQCIEAGVHTVLWHREDHGGHISTDLLALVEGIDHTQIPEVVRLERAKAMADPDCPAHHGRRLSLLHDGPDHRPPPLAPDPWALTQPSQRAPQP</sequence>
<dbReference type="AlphaFoldDB" id="F2RLN0"/>
<organism evidence="3 4">
    <name type="scientific">Streptomyces venezuelae (strain ATCC 10712 / CBS 650.69 / DSM 40230 / JCM 4526 / NBRC 13096 / PD 04745)</name>
    <dbReference type="NCBI Taxonomy" id="953739"/>
    <lineage>
        <taxon>Bacteria</taxon>
        <taxon>Bacillati</taxon>
        <taxon>Actinomycetota</taxon>
        <taxon>Actinomycetes</taxon>
        <taxon>Kitasatosporales</taxon>
        <taxon>Streptomycetaceae</taxon>
        <taxon>Streptomyces</taxon>
    </lineage>
</organism>
<gene>
    <name evidence="3" type="ordered locus">SVEN_7124</name>
</gene>
<reference evidence="3 4" key="1">
    <citation type="journal article" date="2011" name="BMC Genomics">
        <title>Genome-wide analysis of the role of GlnR in Streptomyces venezuelae provides new insights into global nitrogen regulation in actinomycetes.</title>
        <authorList>
            <person name="Pullan S.T."/>
            <person name="Bibb M.J."/>
            <person name="Merrick M."/>
        </authorList>
    </citation>
    <scope>NUCLEOTIDE SEQUENCE [LARGE SCALE GENOMIC DNA]</scope>
    <source>
        <strain evidence="3">ATCC 10712</strain>
    </source>
</reference>
<dbReference type="STRING" id="953739.SVEN_7124"/>
<dbReference type="OrthoDB" id="3307525at2"/>
<evidence type="ECO:0000313" key="3">
    <source>
        <dbReference type="EMBL" id="CCA60410.1"/>
    </source>
</evidence>
<name>F2RLN0_STRVP</name>
<keyword evidence="4" id="KW-1185">Reference proteome</keyword>
<dbReference type="Proteomes" id="UP000006854">
    <property type="component" value="Chromosome"/>
</dbReference>
<proteinExistence type="predicted"/>
<dbReference type="SUPFAM" id="SSF50494">
    <property type="entry name" value="Trypsin-like serine proteases"/>
    <property type="match status" value="1"/>
</dbReference>
<dbReference type="InterPro" id="IPR009003">
    <property type="entry name" value="Peptidase_S1_PA"/>
</dbReference>
<feature type="domain" description="vWA-MoxR associated protein C-terminal" evidence="2">
    <location>
        <begin position="483"/>
        <end position="704"/>
    </location>
</feature>
<evidence type="ECO:0000259" key="2">
    <source>
        <dbReference type="Pfam" id="PF20028"/>
    </source>
</evidence>
<evidence type="ECO:0000313" key="4">
    <source>
        <dbReference type="Proteomes" id="UP000006854"/>
    </source>
</evidence>
<dbReference type="eggNOG" id="COG0265">
    <property type="taxonomic scope" value="Bacteria"/>
</dbReference>
<dbReference type="PATRIC" id="fig|953739.5.peg.2341"/>
<dbReference type="GeneID" id="51867638"/>
<dbReference type="KEGG" id="sve:SVEN_7124"/>
<feature type="region of interest" description="Disordered" evidence="1">
    <location>
        <begin position="686"/>
        <end position="728"/>
    </location>
</feature>
<dbReference type="HOGENOM" id="CLU_375928_0_0_11"/>
<dbReference type="RefSeq" id="WP_015038305.1">
    <property type="nucleotide sequence ID" value="NZ_CP029197.1"/>
</dbReference>
<feature type="compositionally biased region" description="Polar residues" evidence="1">
    <location>
        <begin position="719"/>
        <end position="728"/>
    </location>
</feature>
<dbReference type="EMBL" id="FR845719">
    <property type="protein sequence ID" value="CCA60410.1"/>
    <property type="molecule type" value="Genomic_DNA"/>
</dbReference>
<evidence type="ECO:0000256" key="1">
    <source>
        <dbReference type="SAM" id="MobiDB-lite"/>
    </source>
</evidence>
<dbReference type="InterPro" id="IPR045450">
    <property type="entry name" value="VMAP_C"/>
</dbReference>
<dbReference type="Pfam" id="PF20028">
    <property type="entry name" value="VMAP-C"/>
    <property type="match status" value="1"/>
</dbReference>
<accession>F2RLN0</accession>